<dbReference type="EMBL" id="JAUNZN010000001">
    <property type="protein sequence ID" value="KAK4831192.1"/>
    <property type="molecule type" value="Genomic_DNA"/>
</dbReference>
<name>A0AAN7NT54_MYCAM</name>
<reference evidence="1 2" key="1">
    <citation type="journal article" date="2023" name="J. Hered.">
        <title>Chromosome-level genome of the wood stork (Mycteria americana) provides insight into avian chromosome evolution.</title>
        <authorList>
            <person name="Flamio R. Jr."/>
            <person name="Ramstad K.M."/>
        </authorList>
    </citation>
    <scope>NUCLEOTIDE SEQUENCE [LARGE SCALE GENOMIC DNA]</scope>
    <source>
        <strain evidence="1">JAX WOST 10</strain>
    </source>
</reference>
<sequence>MTSQVDKKLDMSHESALAAQKANCILSCIKRSMARRLREVVLLLYAALVRPHLEYCIHLWAPQHKKGMDLLEQIKRRATKMIRGMEHLSCEERLRYLEKRRLRGDLIAAFQYIKGAYKKDGKRLFTKACSDRTRSNSFKLKEGRFRLDIRKTFFSMRLVRHWNRLSREVVDAPSLELFKVRIVLQEQSWLTVQREQLQQHLHPLSMLAVPREVADLDEGFCRSGFCTDRSGLPHAGHSWFQPGPASSTMDLLKNTAKPISQDGGISVEPYLKRLKMPDGERRKEDKFYYIMHFKFILMKCKVLHLGRNSSMHQYMLGATHLESSLAEKDLGVLVDTKLNMSQQWALAAKKANGILGCIRQSIASPSIPSAQPHLEYCVQFWAPQYKKDMDILERLQPRATRMIKGLEHLTYKDRLRELDCSAWRREGSGRIRREGARRTESSSFQCCPVTRGSRQKLKNRRFPLNIRKYFFPMRVTEHWYRLPRETVESLSLEVFKSCLDVVLGNWLQVALLEQGGWTRWPPEAPSNVNYSVNIRKPFLHNATT</sequence>
<dbReference type="AlphaFoldDB" id="A0AAN7NT54"/>
<proteinExistence type="predicted"/>
<gene>
    <name evidence="1" type="ORF">QYF61_015924</name>
</gene>
<organism evidence="1 2">
    <name type="scientific">Mycteria americana</name>
    <name type="common">Wood stork</name>
    <dbReference type="NCBI Taxonomy" id="33587"/>
    <lineage>
        <taxon>Eukaryota</taxon>
        <taxon>Metazoa</taxon>
        <taxon>Chordata</taxon>
        <taxon>Craniata</taxon>
        <taxon>Vertebrata</taxon>
        <taxon>Euteleostomi</taxon>
        <taxon>Archelosauria</taxon>
        <taxon>Archosauria</taxon>
        <taxon>Dinosauria</taxon>
        <taxon>Saurischia</taxon>
        <taxon>Theropoda</taxon>
        <taxon>Coelurosauria</taxon>
        <taxon>Aves</taxon>
        <taxon>Neognathae</taxon>
        <taxon>Neoaves</taxon>
        <taxon>Aequornithes</taxon>
        <taxon>Ciconiiformes</taxon>
        <taxon>Ciconiidae</taxon>
        <taxon>Mycteria</taxon>
    </lineage>
</organism>
<dbReference type="Proteomes" id="UP001333110">
    <property type="component" value="Unassembled WGS sequence"/>
</dbReference>
<comment type="caution">
    <text evidence="1">The sequence shown here is derived from an EMBL/GenBank/DDBJ whole genome shotgun (WGS) entry which is preliminary data.</text>
</comment>
<evidence type="ECO:0000313" key="1">
    <source>
        <dbReference type="EMBL" id="KAK4831192.1"/>
    </source>
</evidence>
<protein>
    <submittedName>
        <fullName evidence="1">Uncharacterized protein</fullName>
    </submittedName>
</protein>
<evidence type="ECO:0000313" key="2">
    <source>
        <dbReference type="Proteomes" id="UP001333110"/>
    </source>
</evidence>
<accession>A0AAN7NT54</accession>
<dbReference type="PANTHER" id="PTHR33332">
    <property type="entry name" value="REVERSE TRANSCRIPTASE DOMAIN-CONTAINING PROTEIN"/>
    <property type="match status" value="1"/>
</dbReference>
<keyword evidence="2" id="KW-1185">Reference proteome</keyword>